<gene>
    <name evidence="1" type="ORF">LOAG_03669</name>
</gene>
<accession>A0A1S0U4P0</accession>
<sequence length="104" mass="12262">MPTCVRPSIYTYIHTCSHTGIHTYIQIYAHKDISTYIHTYIHSYICTYTPIHTLAYTHTCIHIKFSIDRREIVYSKGDRTGRFVERSDMKLKKDGTENRFNAIT</sequence>
<dbReference type="EMBL" id="JH712116">
    <property type="protein sequence ID" value="EFO24812.1"/>
    <property type="molecule type" value="Genomic_DNA"/>
</dbReference>
<reference evidence="1" key="1">
    <citation type="submission" date="2012-04" db="EMBL/GenBank/DDBJ databases">
        <title>The Genome Sequence of Loa loa.</title>
        <authorList>
            <consortium name="The Broad Institute Genome Sequencing Platform"/>
            <consortium name="Broad Institute Genome Sequencing Center for Infectious Disease"/>
            <person name="Nutman T.B."/>
            <person name="Fink D.L."/>
            <person name="Russ C."/>
            <person name="Young S."/>
            <person name="Zeng Q."/>
            <person name="Gargeya S."/>
            <person name="Alvarado L."/>
            <person name="Berlin A."/>
            <person name="Chapman S.B."/>
            <person name="Chen Z."/>
            <person name="Freedman E."/>
            <person name="Gellesch M."/>
            <person name="Goldberg J."/>
            <person name="Griggs A."/>
            <person name="Gujja S."/>
            <person name="Heilman E.R."/>
            <person name="Heiman D."/>
            <person name="Howarth C."/>
            <person name="Mehta T."/>
            <person name="Neiman D."/>
            <person name="Pearson M."/>
            <person name="Roberts A."/>
            <person name="Saif S."/>
            <person name="Shea T."/>
            <person name="Shenoy N."/>
            <person name="Sisk P."/>
            <person name="Stolte C."/>
            <person name="Sykes S."/>
            <person name="White J."/>
            <person name="Yandava C."/>
            <person name="Haas B."/>
            <person name="Henn M.R."/>
            <person name="Nusbaum C."/>
            <person name="Birren B."/>
        </authorList>
    </citation>
    <scope>NUCLEOTIDE SEQUENCE [LARGE SCALE GENOMIC DNA]</scope>
</reference>
<name>A0A1S0U4P0_LOALO</name>
<dbReference type="KEGG" id="loa:LOAG_03669"/>
<dbReference type="RefSeq" id="XP_003139254.1">
    <property type="nucleotide sequence ID" value="XM_003139206.1"/>
</dbReference>
<proteinExistence type="predicted"/>
<dbReference type="InParanoid" id="A0A1S0U4P0"/>
<organism evidence="1">
    <name type="scientific">Loa loa</name>
    <name type="common">Eye worm</name>
    <name type="synonym">Filaria loa</name>
    <dbReference type="NCBI Taxonomy" id="7209"/>
    <lineage>
        <taxon>Eukaryota</taxon>
        <taxon>Metazoa</taxon>
        <taxon>Ecdysozoa</taxon>
        <taxon>Nematoda</taxon>
        <taxon>Chromadorea</taxon>
        <taxon>Rhabditida</taxon>
        <taxon>Spirurina</taxon>
        <taxon>Spiruromorpha</taxon>
        <taxon>Filarioidea</taxon>
        <taxon>Onchocercidae</taxon>
        <taxon>Loa</taxon>
    </lineage>
</organism>
<dbReference type="AlphaFoldDB" id="A0A1S0U4P0"/>
<protein>
    <submittedName>
        <fullName evidence="1">Uncharacterized protein</fullName>
    </submittedName>
</protein>
<dbReference type="GeneID" id="9941064"/>
<dbReference type="CTD" id="9941064"/>
<evidence type="ECO:0000313" key="1">
    <source>
        <dbReference type="EMBL" id="EFO24812.1"/>
    </source>
</evidence>